<reference evidence="1" key="1">
    <citation type="submission" date="2019-12" db="EMBL/GenBank/DDBJ databases">
        <title>Genome sequencing and annotation of Brassica cretica.</title>
        <authorList>
            <person name="Studholme D.J."/>
            <person name="Sarris P."/>
        </authorList>
    </citation>
    <scope>NUCLEOTIDE SEQUENCE</scope>
    <source>
        <strain evidence="1">PFS-109/04</strain>
        <tissue evidence="1">Leaf</tissue>
    </source>
</reference>
<proteinExistence type="predicted"/>
<dbReference type="Proteomes" id="UP000712600">
    <property type="component" value="Unassembled WGS sequence"/>
</dbReference>
<comment type="caution">
    <text evidence="1">The sequence shown here is derived from an EMBL/GenBank/DDBJ whole genome shotgun (WGS) entry which is preliminary data.</text>
</comment>
<protein>
    <submittedName>
        <fullName evidence="1">Uncharacterized protein</fullName>
    </submittedName>
</protein>
<evidence type="ECO:0000313" key="2">
    <source>
        <dbReference type="Proteomes" id="UP000712600"/>
    </source>
</evidence>
<gene>
    <name evidence="1" type="ORF">F2Q69_00035009</name>
</gene>
<name>A0A8S9SM76_BRACR</name>
<evidence type="ECO:0000313" key="1">
    <source>
        <dbReference type="EMBL" id="KAF3602646.1"/>
    </source>
</evidence>
<sequence length="151" mass="17876">METNFKEAGHRTFADSVARIVRTDHGARRRTSQVVSLEKEGTRRITAMGSYWAAVMGKTVPFEEKRQVTQTKLPKRKERQTDSWVIRSVVVPGCFWWSLSVRSRGWILGTKTRRRRFRRRRRQPLEIVTLRHGSTDLRPWPDQRTDESPWL</sequence>
<organism evidence="1 2">
    <name type="scientific">Brassica cretica</name>
    <name type="common">Mustard</name>
    <dbReference type="NCBI Taxonomy" id="69181"/>
    <lineage>
        <taxon>Eukaryota</taxon>
        <taxon>Viridiplantae</taxon>
        <taxon>Streptophyta</taxon>
        <taxon>Embryophyta</taxon>
        <taxon>Tracheophyta</taxon>
        <taxon>Spermatophyta</taxon>
        <taxon>Magnoliopsida</taxon>
        <taxon>eudicotyledons</taxon>
        <taxon>Gunneridae</taxon>
        <taxon>Pentapetalae</taxon>
        <taxon>rosids</taxon>
        <taxon>malvids</taxon>
        <taxon>Brassicales</taxon>
        <taxon>Brassicaceae</taxon>
        <taxon>Brassiceae</taxon>
        <taxon>Brassica</taxon>
    </lineage>
</organism>
<dbReference type="EMBL" id="QGKX02000004">
    <property type="protein sequence ID" value="KAF3602646.1"/>
    <property type="molecule type" value="Genomic_DNA"/>
</dbReference>
<dbReference type="AlphaFoldDB" id="A0A8S9SM76"/>
<accession>A0A8S9SM76</accession>